<protein>
    <submittedName>
        <fullName evidence="1">Ap-4 complex subunit epsilon</fullName>
    </submittedName>
</protein>
<reference evidence="1 2" key="1">
    <citation type="journal article" date="2018" name="Sci. Data">
        <title>The draft genome sequence of cork oak.</title>
        <authorList>
            <person name="Ramos A.M."/>
            <person name="Usie A."/>
            <person name="Barbosa P."/>
            <person name="Barros P.M."/>
            <person name="Capote T."/>
            <person name="Chaves I."/>
            <person name="Simoes F."/>
            <person name="Abreu I."/>
            <person name="Carrasquinho I."/>
            <person name="Faro C."/>
            <person name="Guimaraes J.B."/>
            <person name="Mendonca D."/>
            <person name="Nobrega F."/>
            <person name="Rodrigues L."/>
            <person name="Saibo N.J.M."/>
            <person name="Varela M.C."/>
            <person name="Egas C."/>
            <person name="Matos J."/>
            <person name="Miguel C.M."/>
            <person name="Oliveira M.M."/>
            <person name="Ricardo C.P."/>
            <person name="Goncalves S."/>
        </authorList>
    </citation>
    <scope>NUCLEOTIDE SEQUENCE [LARGE SCALE GENOMIC DNA]</scope>
    <source>
        <strain evidence="2">cv. HL8</strain>
    </source>
</reference>
<dbReference type="Proteomes" id="UP000237347">
    <property type="component" value="Unassembled WGS sequence"/>
</dbReference>
<evidence type="ECO:0000313" key="2">
    <source>
        <dbReference type="Proteomes" id="UP000237347"/>
    </source>
</evidence>
<proteinExistence type="predicted"/>
<dbReference type="AlphaFoldDB" id="A0AAW0LTY4"/>
<keyword evidence="2" id="KW-1185">Reference proteome</keyword>
<sequence>MVHQPWPVDLVCQFSVEELSASHSTDLQQRASELQAVVSLDDTIESIMPSDASCEDIEKQHINIVGEGSEIYSIEALRSRIFNIHKSLALLQPQDSGGTKQSK</sequence>
<comment type="caution">
    <text evidence="1">The sequence shown here is derived from an EMBL/GenBank/DDBJ whole genome shotgun (WGS) entry which is preliminary data.</text>
</comment>
<accession>A0AAW0LTY4</accession>
<name>A0AAW0LTY4_QUESU</name>
<organism evidence="1 2">
    <name type="scientific">Quercus suber</name>
    <name type="common">Cork oak</name>
    <dbReference type="NCBI Taxonomy" id="58331"/>
    <lineage>
        <taxon>Eukaryota</taxon>
        <taxon>Viridiplantae</taxon>
        <taxon>Streptophyta</taxon>
        <taxon>Embryophyta</taxon>
        <taxon>Tracheophyta</taxon>
        <taxon>Spermatophyta</taxon>
        <taxon>Magnoliopsida</taxon>
        <taxon>eudicotyledons</taxon>
        <taxon>Gunneridae</taxon>
        <taxon>Pentapetalae</taxon>
        <taxon>rosids</taxon>
        <taxon>fabids</taxon>
        <taxon>Fagales</taxon>
        <taxon>Fagaceae</taxon>
        <taxon>Quercus</taxon>
    </lineage>
</organism>
<dbReference type="EMBL" id="PKMF04000052">
    <property type="protein sequence ID" value="KAK7854770.1"/>
    <property type="molecule type" value="Genomic_DNA"/>
</dbReference>
<evidence type="ECO:0000313" key="1">
    <source>
        <dbReference type="EMBL" id="KAK7854770.1"/>
    </source>
</evidence>
<gene>
    <name evidence="1" type="ORF">CFP56_031117</name>
</gene>